<reference evidence="11 12" key="1">
    <citation type="journal article" date="2018" name="Int. J. Syst. Evol. Microbiol.">
        <title>Methylomusa anaerophila gen. nov., sp. nov., an anaerobic methanol-utilizing bacterium isolated from a microbial fuel cell.</title>
        <authorList>
            <person name="Amano N."/>
            <person name="Yamamuro A."/>
            <person name="Miyahara M."/>
            <person name="Kouzuma A."/>
            <person name="Abe T."/>
            <person name="Watanabe K."/>
        </authorList>
    </citation>
    <scope>NUCLEOTIDE SEQUENCE [LARGE SCALE GENOMIC DNA]</scope>
    <source>
        <strain evidence="11 12">MMFC1</strain>
    </source>
</reference>
<keyword evidence="8" id="KW-0408">Iron</keyword>
<comment type="function">
    <text evidence="2">Ferredoxins are iron-sulfur proteins that transfer electrons in a wide variety of metabolic reactions.</text>
</comment>
<evidence type="ECO:0000256" key="8">
    <source>
        <dbReference type="ARBA" id="ARBA00023004"/>
    </source>
</evidence>
<name>A0A348ALT3_9FIRM</name>
<keyword evidence="7" id="KW-0249">Electron transport</keyword>
<evidence type="ECO:0000256" key="7">
    <source>
        <dbReference type="ARBA" id="ARBA00022982"/>
    </source>
</evidence>
<dbReference type="Pfam" id="PF12838">
    <property type="entry name" value="Fer4_7"/>
    <property type="match status" value="1"/>
</dbReference>
<evidence type="ECO:0000256" key="3">
    <source>
        <dbReference type="ARBA" id="ARBA00022448"/>
    </source>
</evidence>
<sequence>MSVYKGLNYGGTEWIPKFVTSIDPEKCIGCGRCVKVCSQGVLGFGNKDDDEDADRMQANIARKERCIGCRACALTCVKKAYSHEPKAV</sequence>
<evidence type="ECO:0000313" key="12">
    <source>
        <dbReference type="Proteomes" id="UP000276437"/>
    </source>
</evidence>
<dbReference type="InterPro" id="IPR050572">
    <property type="entry name" value="Fe-S_Ferredoxin"/>
</dbReference>
<gene>
    <name evidence="11" type="primary">fdxB</name>
    <name evidence="11" type="ORF">MAMMFC1_02716</name>
</gene>
<evidence type="ECO:0000256" key="5">
    <source>
        <dbReference type="ARBA" id="ARBA00022723"/>
    </source>
</evidence>
<evidence type="ECO:0000259" key="10">
    <source>
        <dbReference type="PROSITE" id="PS51379"/>
    </source>
</evidence>
<feature type="domain" description="4Fe-4S ferredoxin-type" evidence="10">
    <location>
        <begin position="56"/>
        <end position="86"/>
    </location>
</feature>
<protein>
    <submittedName>
        <fullName evidence="11">Ferredoxin-3</fullName>
    </submittedName>
</protein>
<dbReference type="PANTHER" id="PTHR43687">
    <property type="entry name" value="ADENYLYLSULFATE REDUCTASE, BETA SUBUNIT"/>
    <property type="match status" value="1"/>
</dbReference>
<dbReference type="PANTHER" id="PTHR43687:SF1">
    <property type="entry name" value="FERREDOXIN III"/>
    <property type="match status" value="1"/>
</dbReference>
<comment type="cofactor">
    <cofactor evidence="1">
        <name>[4Fe-4S] cluster</name>
        <dbReference type="ChEBI" id="CHEBI:49883"/>
    </cofactor>
</comment>
<dbReference type="InterPro" id="IPR017896">
    <property type="entry name" value="4Fe4S_Fe-S-bd"/>
</dbReference>
<dbReference type="AlphaFoldDB" id="A0A348ALT3"/>
<keyword evidence="5" id="KW-0479">Metal-binding</keyword>
<evidence type="ECO:0000256" key="2">
    <source>
        <dbReference type="ARBA" id="ARBA00003532"/>
    </source>
</evidence>
<evidence type="ECO:0000256" key="1">
    <source>
        <dbReference type="ARBA" id="ARBA00001966"/>
    </source>
</evidence>
<keyword evidence="3" id="KW-0813">Transport</keyword>
<keyword evidence="6" id="KW-0677">Repeat</keyword>
<dbReference type="OrthoDB" id="1683619at2"/>
<dbReference type="Gene3D" id="3.30.70.20">
    <property type="match status" value="1"/>
</dbReference>
<keyword evidence="9" id="KW-0411">Iron-sulfur</keyword>
<feature type="domain" description="4Fe-4S ferredoxin-type" evidence="10">
    <location>
        <begin position="18"/>
        <end position="47"/>
    </location>
</feature>
<evidence type="ECO:0000256" key="4">
    <source>
        <dbReference type="ARBA" id="ARBA00022485"/>
    </source>
</evidence>
<dbReference type="EMBL" id="AP018449">
    <property type="protein sequence ID" value="BBB92031.1"/>
    <property type="molecule type" value="Genomic_DNA"/>
</dbReference>
<keyword evidence="4" id="KW-0004">4Fe-4S</keyword>
<dbReference type="GO" id="GO:0051539">
    <property type="term" value="F:4 iron, 4 sulfur cluster binding"/>
    <property type="evidence" value="ECO:0007669"/>
    <property type="project" value="UniProtKB-KW"/>
</dbReference>
<evidence type="ECO:0000256" key="6">
    <source>
        <dbReference type="ARBA" id="ARBA00022737"/>
    </source>
</evidence>
<dbReference type="InterPro" id="IPR014283">
    <property type="entry name" value="FdIII_4_nif"/>
</dbReference>
<dbReference type="PROSITE" id="PS51379">
    <property type="entry name" value="4FE4S_FER_2"/>
    <property type="match status" value="2"/>
</dbReference>
<keyword evidence="12" id="KW-1185">Reference proteome</keyword>
<dbReference type="Proteomes" id="UP000276437">
    <property type="component" value="Chromosome"/>
</dbReference>
<dbReference type="NCBIfam" id="TIGR02936">
    <property type="entry name" value="fdxN_nitrog"/>
    <property type="match status" value="1"/>
</dbReference>
<proteinExistence type="predicted"/>
<evidence type="ECO:0000313" key="11">
    <source>
        <dbReference type="EMBL" id="BBB92031.1"/>
    </source>
</evidence>
<dbReference type="KEGG" id="mana:MAMMFC1_02716"/>
<dbReference type="SUPFAM" id="SSF54862">
    <property type="entry name" value="4Fe-4S ferredoxins"/>
    <property type="match status" value="1"/>
</dbReference>
<dbReference type="GO" id="GO:0046872">
    <property type="term" value="F:metal ion binding"/>
    <property type="evidence" value="ECO:0007669"/>
    <property type="project" value="UniProtKB-KW"/>
</dbReference>
<accession>A0A348ALT3</accession>
<organism evidence="11 12">
    <name type="scientific">Methylomusa anaerophila</name>
    <dbReference type="NCBI Taxonomy" id="1930071"/>
    <lineage>
        <taxon>Bacteria</taxon>
        <taxon>Bacillati</taxon>
        <taxon>Bacillota</taxon>
        <taxon>Negativicutes</taxon>
        <taxon>Selenomonadales</taxon>
        <taxon>Sporomusaceae</taxon>
        <taxon>Methylomusa</taxon>
    </lineage>
</organism>
<evidence type="ECO:0000256" key="9">
    <source>
        <dbReference type="ARBA" id="ARBA00023014"/>
    </source>
</evidence>
<dbReference type="RefSeq" id="WP_126308977.1">
    <property type="nucleotide sequence ID" value="NZ_AP018449.1"/>
</dbReference>